<organism evidence="1 2">
    <name type="scientific">Steccherinum ochraceum</name>
    <dbReference type="NCBI Taxonomy" id="92696"/>
    <lineage>
        <taxon>Eukaryota</taxon>
        <taxon>Fungi</taxon>
        <taxon>Dikarya</taxon>
        <taxon>Basidiomycota</taxon>
        <taxon>Agaricomycotina</taxon>
        <taxon>Agaricomycetes</taxon>
        <taxon>Polyporales</taxon>
        <taxon>Steccherinaceae</taxon>
        <taxon>Steccherinum</taxon>
    </lineage>
</organism>
<dbReference type="EMBL" id="RWJN01000148">
    <property type="protein sequence ID" value="TCD66129.1"/>
    <property type="molecule type" value="Genomic_DNA"/>
</dbReference>
<evidence type="ECO:0000313" key="1">
    <source>
        <dbReference type="EMBL" id="TCD66129.1"/>
    </source>
</evidence>
<dbReference type="AlphaFoldDB" id="A0A4R0RLW1"/>
<keyword evidence="2" id="KW-1185">Reference proteome</keyword>
<evidence type="ECO:0000313" key="2">
    <source>
        <dbReference type="Proteomes" id="UP000292702"/>
    </source>
</evidence>
<gene>
    <name evidence="1" type="ORF">EIP91_001738</name>
</gene>
<dbReference type="Proteomes" id="UP000292702">
    <property type="component" value="Unassembled WGS sequence"/>
</dbReference>
<name>A0A4R0RLW1_9APHY</name>
<sequence>MSPNGSPTYIAARTLWAETKLSCVMMDILMETDMSWDAMGGVKNRAYTLEILASLVLDGSIGTIIIGCKRVRCSDTSLDSQLAFISIMLDALWRLMLVPGDGLKERVAGDAAKYNFISVISWFVVRIVEHGRIDFVDTLESLMTSLTAPLQRLKRETDGNHTEFTSRLRATAYHTTGRRVWLDTLKALTTTVPPPRRRKLKPDVIRLWRHYGSTIGLGEDGAVAAVSLKGPSDPDWEAGHKDVCKL</sequence>
<comment type="caution">
    <text evidence="1">The sequence shown here is derived from an EMBL/GenBank/DDBJ whole genome shotgun (WGS) entry which is preliminary data.</text>
</comment>
<reference evidence="1 2" key="1">
    <citation type="submission" date="2018-11" db="EMBL/GenBank/DDBJ databases">
        <title>Genome assembly of Steccherinum ochraceum LE-BIN_3174, the white-rot fungus of the Steccherinaceae family (The Residual Polyporoid clade, Polyporales, Basidiomycota).</title>
        <authorList>
            <person name="Fedorova T.V."/>
            <person name="Glazunova O.A."/>
            <person name="Landesman E.O."/>
            <person name="Moiseenko K.V."/>
            <person name="Psurtseva N.V."/>
            <person name="Savinova O.S."/>
            <person name="Shakhova N.V."/>
            <person name="Tyazhelova T.V."/>
            <person name="Vasina D.V."/>
        </authorList>
    </citation>
    <scope>NUCLEOTIDE SEQUENCE [LARGE SCALE GENOMIC DNA]</scope>
    <source>
        <strain evidence="1 2">LE-BIN_3174</strain>
    </source>
</reference>
<protein>
    <submittedName>
        <fullName evidence="1">Uncharacterized protein</fullName>
    </submittedName>
</protein>
<proteinExistence type="predicted"/>
<accession>A0A4R0RLW1</accession>